<gene>
    <name evidence="1" type="ORF">H312_01837</name>
</gene>
<dbReference type="Proteomes" id="UP000030655">
    <property type="component" value="Unassembled WGS sequence"/>
</dbReference>
<name>A0A059F0B2_9MICR</name>
<dbReference type="EMBL" id="KK365164">
    <property type="protein sequence ID" value="KCZ80738.1"/>
    <property type="molecule type" value="Genomic_DNA"/>
</dbReference>
<evidence type="ECO:0000313" key="2">
    <source>
        <dbReference type="Proteomes" id="UP000030655"/>
    </source>
</evidence>
<organism evidence="1 2">
    <name type="scientific">Anncaliia algerae PRA339</name>
    <dbReference type="NCBI Taxonomy" id="1288291"/>
    <lineage>
        <taxon>Eukaryota</taxon>
        <taxon>Fungi</taxon>
        <taxon>Fungi incertae sedis</taxon>
        <taxon>Microsporidia</taxon>
        <taxon>Tubulinosematoidea</taxon>
        <taxon>Tubulinosematidae</taxon>
        <taxon>Anncaliia</taxon>
    </lineage>
</organism>
<dbReference type="VEuPathDB" id="MicrosporidiaDB:H312_01837"/>
<accession>A0A059F0B2</accession>
<dbReference type="AlphaFoldDB" id="A0A059F0B2"/>
<sequence length="257" mass="30351">MFVFDAQYLIFIVAIILTSNPRNSKKRSHEETELTNDLHYGVMKNPLNPKTRRLDVESSCEHTCKSNSKPVTKEKFVNDLHDYIYIKHWEKTKRAPLFKEKINDLLQTIYDEINDWSELLIFTANAIFATNGFKNMIQKYSFEMEEPIYRGIMQISAERDLQLIAYLMNDDVFVEYPIVLSSFENIATKGSIKFWQYLIQKAKEEDASFVLNFESAFKLLSAYNVRSNYKDDLNYRKTNRLDEYNSIKMLFDDLSTI</sequence>
<dbReference type="HOGENOM" id="CLU_1081725_0_0_1"/>
<dbReference type="OrthoDB" id="10289895at2759"/>
<keyword evidence="2" id="KW-1185">Reference proteome</keyword>
<reference evidence="2" key="1">
    <citation type="submission" date="2013-02" db="EMBL/GenBank/DDBJ databases">
        <authorList>
            <consortium name="The Broad Institute Genome Sequencing Platform"/>
            <person name="Cuomo C."/>
            <person name="Becnel J."/>
            <person name="Sanscrainte N."/>
            <person name="Walker B."/>
            <person name="Young S.K."/>
            <person name="Zeng Q."/>
            <person name="Gargeya S."/>
            <person name="Fitzgerald M."/>
            <person name="Haas B."/>
            <person name="Abouelleil A."/>
            <person name="Alvarado L."/>
            <person name="Arachchi H.M."/>
            <person name="Berlin A.M."/>
            <person name="Chapman S.B."/>
            <person name="Dewar J."/>
            <person name="Goldberg J."/>
            <person name="Griggs A."/>
            <person name="Gujja S."/>
            <person name="Hansen M."/>
            <person name="Howarth C."/>
            <person name="Imamovic A."/>
            <person name="Larimer J."/>
            <person name="McCowan C."/>
            <person name="Murphy C."/>
            <person name="Neiman D."/>
            <person name="Pearson M."/>
            <person name="Priest M."/>
            <person name="Roberts A."/>
            <person name="Saif S."/>
            <person name="Shea T."/>
            <person name="Sisk P."/>
            <person name="Sykes S."/>
            <person name="Wortman J."/>
            <person name="Nusbaum C."/>
            <person name="Birren B."/>
        </authorList>
    </citation>
    <scope>NUCLEOTIDE SEQUENCE [LARGE SCALE GENOMIC DNA]</scope>
    <source>
        <strain evidence="2">PRA339</strain>
    </source>
</reference>
<evidence type="ECO:0000313" key="1">
    <source>
        <dbReference type="EMBL" id="KCZ80738.1"/>
    </source>
</evidence>
<protein>
    <submittedName>
        <fullName evidence="1">Uncharacterized protein</fullName>
    </submittedName>
</protein>
<proteinExistence type="predicted"/>
<reference evidence="1 2" key="2">
    <citation type="submission" date="2014-03" db="EMBL/GenBank/DDBJ databases">
        <title>The Genome Sequence of Anncaliia algerae insect isolate PRA339.</title>
        <authorList>
            <consortium name="The Broad Institute Genome Sequencing Platform"/>
            <consortium name="The Broad Institute Genome Sequencing Center for Infectious Disease"/>
            <person name="Cuomo C."/>
            <person name="Becnel J."/>
            <person name="Sanscrainte N."/>
            <person name="Walker B."/>
            <person name="Young S.K."/>
            <person name="Zeng Q."/>
            <person name="Gargeya S."/>
            <person name="Fitzgerald M."/>
            <person name="Haas B."/>
            <person name="Abouelleil A."/>
            <person name="Alvarado L."/>
            <person name="Arachchi H.M."/>
            <person name="Berlin A.M."/>
            <person name="Chapman S.B."/>
            <person name="Dewar J."/>
            <person name="Goldberg J."/>
            <person name="Griggs A."/>
            <person name="Gujja S."/>
            <person name="Hansen M."/>
            <person name="Howarth C."/>
            <person name="Imamovic A."/>
            <person name="Larimer J."/>
            <person name="McCowan C."/>
            <person name="Murphy C."/>
            <person name="Neiman D."/>
            <person name="Pearson M."/>
            <person name="Priest M."/>
            <person name="Roberts A."/>
            <person name="Saif S."/>
            <person name="Shea T."/>
            <person name="Sisk P."/>
            <person name="Sykes S."/>
            <person name="Wortman J."/>
            <person name="Nusbaum C."/>
            <person name="Birren B."/>
        </authorList>
    </citation>
    <scope>NUCLEOTIDE SEQUENCE [LARGE SCALE GENOMIC DNA]</scope>
    <source>
        <strain evidence="1 2">PRA339</strain>
    </source>
</reference>